<evidence type="ECO:0000313" key="2">
    <source>
        <dbReference type="WBParaSite" id="RSKR_0000414100.1"/>
    </source>
</evidence>
<name>A0AC35TT88_9BILA</name>
<evidence type="ECO:0000313" key="1">
    <source>
        <dbReference type="Proteomes" id="UP000095286"/>
    </source>
</evidence>
<sequence length="190" mass="22370">MLSDLKELFNSKNEKIAKRLRRNIYHYTDTITVRVFRNQTQPRATKCFLEIKEVLLDDWGNIKKEGRLLINSKSCILLQIIFNNCKDKKLETKFLEDENELIIFIPLTGTVCRHVKREAVNCLKMFLSRDVVNDTTIEALRDSEETFVENLNDLAFLFSDDVKFQSTRLYLVSRLNELVEDNKSFALVHF</sequence>
<dbReference type="Proteomes" id="UP000095286">
    <property type="component" value="Unplaced"/>
</dbReference>
<accession>A0AC35TT88</accession>
<protein>
    <submittedName>
        <fullName evidence="2">Uncharacterized protein</fullName>
    </submittedName>
</protein>
<reference evidence="2" key="1">
    <citation type="submission" date="2016-11" db="UniProtKB">
        <authorList>
            <consortium name="WormBaseParasite"/>
        </authorList>
    </citation>
    <scope>IDENTIFICATION</scope>
    <source>
        <strain evidence="2">KR3021</strain>
    </source>
</reference>
<organism evidence="1 2">
    <name type="scientific">Rhabditophanes sp. KR3021</name>
    <dbReference type="NCBI Taxonomy" id="114890"/>
    <lineage>
        <taxon>Eukaryota</taxon>
        <taxon>Metazoa</taxon>
        <taxon>Ecdysozoa</taxon>
        <taxon>Nematoda</taxon>
        <taxon>Chromadorea</taxon>
        <taxon>Rhabditida</taxon>
        <taxon>Tylenchina</taxon>
        <taxon>Panagrolaimomorpha</taxon>
        <taxon>Strongyloidoidea</taxon>
        <taxon>Alloionematidae</taxon>
        <taxon>Rhabditophanes</taxon>
    </lineage>
</organism>
<proteinExistence type="predicted"/>
<dbReference type="WBParaSite" id="RSKR_0000414100.1">
    <property type="protein sequence ID" value="RSKR_0000414100.1"/>
    <property type="gene ID" value="RSKR_0000414100"/>
</dbReference>